<dbReference type="OrthoDB" id="409586at2759"/>
<proteinExistence type="inferred from homology"/>
<evidence type="ECO:0000313" key="11">
    <source>
        <dbReference type="EMBL" id="KAH3673902.1"/>
    </source>
</evidence>
<evidence type="ECO:0000256" key="8">
    <source>
        <dbReference type="ARBA" id="ARBA00023128"/>
    </source>
</evidence>
<evidence type="ECO:0000313" key="12">
    <source>
        <dbReference type="Proteomes" id="UP000788993"/>
    </source>
</evidence>
<dbReference type="GO" id="GO:0005743">
    <property type="term" value="C:mitochondrial inner membrane"/>
    <property type="evidence" value="ECO:0007669"/>
    <property type="project" value="UniProtKB-SubCell"/>
</dbReference>
<dbReference type="PRINTS" id="PR00926">
    <property type="entry name" value="MITOCARRIER"/>
</dbReference>
<evidence type="ECO:0000256" key="9">
    <source>
        <dbReference type="ARBA" id="ARBA00023136"/>
    </source>
</evidence>
<comment type="caution">
    <text evidence="11">The sequence shown here is derived from an EMBL/GenBank/DDBJ whole genome shotgun (WGS) entry which is preliminary data.</text>
</comment>
<dbReference type="EMBL" id="JAEUBD010000526">
    <property type="protein sequence ID" value="KAH3673902.1"/>
    <property type="molecule type" value="Genomic_DNA"/>
</dbReference>
<dbReference type="Gene3D" id="1.50.40.10">
    <property type="entry name" value="Mitochondrial carrier domain"/>
    <property type="match status" value="1"/>
</dbReference>
<dbReference type="SUPFAM" id="SSF103506">
    <property type="entry name" value="Mitochondrial carrier"/>
    <property type="match status" value="1"/>
</dbReference>
<gene>
    <name evidence="11" type="ORF">OGATHE_001882</name>
</gene>
<dbReference type="InterPro" id="IPR050567">
    <property type="entry name" value="Mitochondrial_Carrier"/>
</dbReference>
<evidence type="ECO:0000256" key="1">
    <source>
        <dbReference type="ARBA" id="ARBA00004448"/>
    </source>
</evidence>
<dbReference type="PANTHER" id="PTHR45624">
    <property type="entry name" value="MITOCHONDRIAL BASIC AMINO ACIDS TRANSPORTER-RELATED"/>
    <property type="match status" value="1"/>
</dbReference>
<dbReference type="GO" id="GO:1990575">
    <property type="term" value="P:mitochondrial L-ornithine transmembrane transport"/>
    <property type="evidence" value="ECO:0007669"/>
    <property type="project" value="TreeGrafter"/>
</dbReference>
<dbReference type="RefSeq" id="XP_018210601.1">
    <property type="nucleotide sequence ID" value="XM_018352974.1"/>
</dbReference>
<dbReference type="AlphaFoldDB" id="A0A1B7SGZ6"/>
<dbReference type="InterPro" id="IPR023395">
    <property type="entry name" value="MCP_dom_sf"/>
</dbReference>
<dbReference type="Pfam" id="PF00153">
    <property type="entry name" value="Mito_carr"/>
    <property type="match status" value="3"/>
</dbReference>
<dbReference type="Proteomes" id="UP000788993">
    <property type="component" value="Unassembled WGS sequence"/>
</dbReference>
<organism evidence="11 12">
    <name type="scientific">Ogataea polymorpha</name>
    <dbReference type="NCBI Taxonomy" id="460523"/>
    <lineage>
        <taxon>Eukaryota</taxon>
        <taxon>Fungi</taxon>
        <taxon>Dikarya</taxon>
        <taxon>Ascomycota</taxon>
        <taxon>Saccharomycotina</taxon>
        <taxon>Pichiomycetes</taxon>
        <taxon>Pichiales</taxon>
        <taxon>Pichiaceae</taxon>
        <taxon>Ogataea</taxon>
    </lineage>
</organism>
<keyword evidence="5" id="KW-0677">Repeat</keyword>
<evidence type="ECO:0000256" key="10">
    <source>
        <dbReference type="RuleBase" id="RU000488"/>
    </source>
</evidence>
<evidence type="ECO:0000256" key="3">
    <source>
        <dbReference type="ARBA" id="ARBA00022448"/>
    </source>
</evidence>
<keyword evidence="4 10" id="KW-0812">Transmembrane</keyword>
<evidence type="ECO:0000256" key="4">
    <source>
        <dbReference type="ARBA" id="ARBA00022692"/>
    </source>
</evidence>
<reference evidence="11" key="1">
    <citation type="journal article" date="2021" name="Open Biol.">
        <title>Shared evolutionary footprints suggest mitochondrial oxidative damage underlies multiple complex I losses in fungi.</title>
        <authorList>
            <person name="Schikora-Tamarit M.A."/>
            <person name="Marcet-Houben M."/>
            <person name="Nosek J."/>
            <person name="Gabaldon T."/>
        </authorList>
    </citation>
    <scope>NUCLEOTIDE SEQUENCE</scope>
    <source>
        <strain evidence="11">NCAIM Y.01608</strain>
    </source>
</reference>
<evidence type="ECO:0000256" key="2">
    <source>
        <dbReference type="ARBA" id="ARBA00006375"/>
    </source>
</evidence>
<keyword evidence="7" id="KW-1133">Transmembrane helix</keyword>
<keyword evidence="8" id="KW-0496">Mitochondrion</keyword>
<keyword evidence="12" id="KW-1185">Reference proteome</keyword>
<sequence length="287" mass="31480">MSDEYRALKDVFAGTMGGIAQVLVGQPFDTTKVRIQSAEGHVSPVYVVRQLLTNEGPMAFYKGTLTPLIGVGACVSVQFGVNEFMKRTFSSLNGPGSSLSMPQFYVCGAAAGFANGFIAAPIEHIRIRLQTQTTGTKTFNGPLDVIKKLYHTGGIKLIYRGLGPTLARESLGSGAYFLTFEALVKNEIESRNIARKDIENWKLCVFGALAGYGMWFSIYPIDVIKSNMQTDNYKKLVYRNAVETIRGIWRQSGAWGLVKGFSPTILRAAPANAATFLAFEITMRYLN</sequence>
<dbReference type="GO" id="GO:0000064">
    <property type="term" value="F:L-ornithine transmembrane transporter activity"/>
    <property type="evidence" value="ECO:0007669"/>
    <property type="project" value="TreeGrafter"/>
</dbReference>
<keyword evidence="9" id="KW-0472">Membrane</keyword>
<reference evidence="11" key="2">
    <citation type="submission" date="2021-01" db="EMBL/GenBank/DDBJ databases">
        <authorList>
            <person name="Schikora-Tamarit M.A."/>
        </authorList>
    </citation>
    <scope>NUCLEOTIDE SEQUENCE</scope>
    <source>
        <strain evidence="11">NCAIM Y.01608</strain>
    </source>
</reference>
<evidence type="ECO:0000256" key="5">
    <source>
        <dbReference type="ARBA" id="ARBA00022737"/>
    </source>
</evidence>
<evidence type="ECO:0000256" key="6">
    <source>
        <dbReference type="ARBA" id="ARBA00022792"/>
    </source>
</evidence>
<name>A0A1B7SGZ6_9ASCO</name>
<dbReference type="InterPro" id="IPR018108">
    <property type="entry name" value="MCP_transmembrane"/>
</dbReference>
<evidence type="ECO:0000256" key="7">
    <source>
        <dbReference type="ARBA" id="ARBA00022989"/>
    </source>
</evidence>
<comment type="subcellular location">
    <subcellularLocation>
        <location evidence="1">Mitochondrion inner membrane</location>
        <topology evidence="1">Multi-pass membrane protein</topology>
    </subcellularLocation>
</comment>
<keyword evidence="6" id="KW-0999">Mitochondrion inner membrane</keyword>
<accession>A0A1B7SGZ6</accession>
<dbReference type="PANTHER" id="PTHR45624:SF51">
    <property type="entry name" value="CARRIER PROTEIN YMC2, MITOCHONDRIAL-RELATED"/>
    <property type="match status" value="1"/>
</dbReference>
<dbReference type="InterPro" id="IPR002067">
    <property type="entry name" value="MCP"/>
</dbReference>
<dbReference type="PROSITE" id="PS50920">
    <property type="entry name" value="SOLCAR"/>
    <property type="match status" value="3"/>
</dbReference>
<protein>
    <submittedName>
        <fullName evidence="11">Uncharacterized protein</fullName>
    </submittedName>
</protein>
<keyword evidence="3 10" id="KW-0813">Transport</keyword>
<comment type="similarity">
    <text evidence="2 10">Belongs to the mitochondrial carrier (TC 2.A.29) family.</text>
</comment>